<organism evidence="2 3">
    <name type="scientific">Effusibacillus dendaii</name>
    <dbReference type="NCBI Taxonomy" id="2743772"/>
    <lineage>
        <taxon>Bacteria</taxon>
        <taxon>Bacillati</taxon>
        <taxon>Bacillota</taxon>
        <taxon>Bacilli</taxon>
        <taxon>Bacillales</taxon>
        <taxon>Alicyclobacillaceae</taxon>
        <taxon>Effusibacillus</taxon>
    </lineage>
</organism>
<dbReference type="GO" id="GO:0008168">
    <property type="term" value="F:methyltransferase activity"/>
    <property type="evidence" value="ECO:0007669"/>
    <property type="project" value="UniProtKB-KW"/>
</dbReference>
<dbReference type="AlphaFoldDB" id="A0A7I8DBH5"/>
<feature type="domain" description="Methyltransferase small" evidence="1">
    <location>
        <begin position="35"/>
        <end position="130"/>
    </location>
</feature>
<keyword evidence="3" id="KW-1185">Reference proteome</keyword>
<accession>A0A7I8DBH5</accession>
<dbReference type="InterPro" id="IPR029063">
    <property type="entry name" value="SAM-dependent_MTases_sf"/>
</dbReference>
<dbReference type="InterPro" id="IPR050210">
    <property type="entry name" value="tRNA_Adenine-N(6)_MTase"/>
</dbReference>
<dbReference type="Gene3D" id="3.40.50.150">
    <property type="entry name" value="Vaccinia Virus protein VP39"/>
    <property type="match status" value="1"/>
</dbReference>
<gene>
    <name evidence="2" type="ORF">skT53_24190</name>
</gene>
<dbReference type="CDD" id="cd02440">
    <property type="entry name" value="AdoMet_MTases"/>
    <property type="match status" value="1"/>
</dbReference>
<evidence type="ECO:0000313" key="3">
    <source>
        <dbReference type="Proteomes" id="UP000593802"/>
    </source>
</evidence>
<dbReference type="PANTHER" id="PTHR47739">
    <property type="entry name" value="TRNA1(VAL) (ADENINE(37)-N6)-METHYLTRANSFERASE"/>
    <property type="match status" value="1"/>
</dbReference>
<dbReference type="EMBL" id="AP023366">
    <property type="protein sequence ID" value="BCJ87434.1"/>
    <property type="molecule type" value="Genomic_DNA"/>
</dbReference>
<dbReference type="Pfam" id="PF05175">
    <property type="entry name" value="MTS"/>
    <property type="match status" value="1"/>
</dbReference>
<reference evidence="2 3" key="1">
    <citation type="submission" date="2020-08" db="EMBL/GenBank/DDBJ databases">
        <title>Complete Genome Sequence of Effusibacillus dendaii Strain skT53, Isolated from Farmland soil.</title>
        <authorList>
            <person name="Konishi T."/>
            <person name="Kawasaki H."/>
        </authorList>
    </citation>
    <scope>NUCLEOTIDE SEQUENCE [LARGE SCALE GENOMIC DNA]</scope>
    <source>
        <strain evidence="3">skT53</strain>
    </source>
</reference>
<name>A0A7I8DBH5_9BACL</name>
<dbReference type="PANTHER" id="PTHR47739:SF1">
    <property type="entry name" value="TRNA1(VAL) (ADENINE(37)-N6)-METHYLTRANSFERASE"/>
    <property type="match status" value="1"/>
</dbReference>
<dbReference type="InterPro" id="IPR007848">
    <property type="entry name" value="Small_mtfrase_dom"/>
</dbReference>
<dbReference type="SUPFAM" id="SSF53335">
    <property type="entry name" value="S-adenosyl-L-methionine-dependent methyltransferases"/>
    <property type="match status" value="1"/>
</dbReference>
<dbReference type="Proteomes" id="UP000593802">
    <property type="component" value="Chromosome"/>
</dbReference>
<keyword evidence="2" id="KW-0489">Methyltransferase</keyword>
<dbReference type="GO" id="GO:0032259">
    <property type="term" value="P:methylation"/>
    <property type="evidence" value="ECO:0007669"/>
    <property type="project" value="UniProtKB-KW"/>
</dbReference>
<evidence type="ECO:0000259" key="1">
    <source>
        <dbReference type="Pfam" id="PF05175"/>
    </source>
</evidence>
<dbReference type="RefSeq" id="WP_200757418.1">
    <property type="nucleotide sequence ID" value="NZ_AP023366.1"/>
</dbReference>
<protein>
    <submittedName>
        <fullName evidence="2">Methyltransferase</fullName>
    </submittedName>
</protein>
<dbReference type="KEGG" id="eff:skT53_24190"/>
<evidence type="ECO:0000313" key="2">
    <source>
        <dbReference type="EMBL" id="BCJ87434.1"/>
    </source>
</evidence>
<proteinExistence type="predicted"/>
<sequence length="251" mass="28053">MPFELRTGERLDDLMAHGRHIIQSEEVFSFSLDAVLLAHYATVRPNDRILDLGTGNGVIPVLLTTRVTSPVRQIVGVELQERLADMARRTVEGNGLQDTIQIVQGNIKEVGTLFLQGHFDLVTCNPPYLPVGQGDANANEHVRIARHEVACTLADAVSAAGRMVKNGGKVAFVHRPDRMVDLFYQMRQEQLEPKRMRLVFPRIHQKPNIVLVEAIKHGKSDLKIDPPLIIYREDGSWSPEVAAIYNGRSLI</sequence>
<keyword evidence="2" id="KW-0808">Transferase</keyword>